<dbReference type="InterPro" id="IPR005467">
    <property type="entry name" value="His_kinase_dom"/>
</dbReference>
<evidence type="ECO:0000256" key="7">
    <source>
        <dbReference type="SAM" id="MobiDB-lite"/>
    </source>
</evidence>
<evidence type="ECO:0000256" key="1">
    <source>
        <dbReference type="ARBA" id="ARBA00000085"/>
    </source>
</evidence>
<dbReference type="PATRIC" id="fig|565050.3.peg.1097"/>
<dbReference type="OrthoDB" id="9801651at2"/>
<evidence type="ECO:0000256" key="5">
    <source>
        <dbReference type="ARBA" id="ARBA00022777"/>
    </source>
</evidence>
<dbReference type="InterPro" id="IPR036097">
    <property type="entry name" value="HisK_dim/P_sf"/>
</dbReference>
<comment type="catalytic activity">
    <reaction evidence="1">
        <text>ATP + protein L-histidine = ADP + protein N-phospho-L-histidine.</text>
        <dbReference type="EC" id="2.7.13.3"/>
    </reaction>
</comment>
<dbReference type="InterPro" id="IPR004358">
    <property type="entry name" value="Sig_transdc_His_kin-like_C"/>
</dbReference>
<dbReference type="Pfam" id="PF02518">
    <property type="entry name" value="HATPase_c"/>
    <property type="match status" value="1"/>
</dbReference>
<evidence type="ECO:0000313" key="10">
    <source>
        <dbReference type="EMBL" id="ACL94581.2"/>
    </source>
</evidence>
<sequence length="585" mass="61095">MEFETLPDPFRRPAARAAGLDPAHAWRLGWLAAVCLAAAAALFTADSGGWPVWAALGAGALPALVSLIFTREDERTQSWLLVLWAVGGSLAAVLTGGVGGAMAAWCLAPVAAASTQDQPKRLAEGAALALIGACVAALTQLSGLAPAAPTGPLAFVLGFLALVTTGLGLAAGLLIGRRRQGARDDRYASEIIGLETLLDGLPHLAIAVRGQGQVTAVRGAAPPGVTRADLVNRGLTGAAAPGDRQRLTAAIAQAHREGSASLTFNPALGVERVVALDMHRVAPNQLVGVLRDITVERHREHALDQARIDAEALAAGRARFLANMSHELRTPLNAIMGFSDIMRARMFGPLSDRYAEYAELIHESGGHLLDLINDVLDMSKIEAERFELQRGVFDAREAVQAAMRLLRVQSDTAGVQLRGVLPPGELEVDADRRALKQIVLNLVSNALKFTPRGGQVTVTAHGYDGVLEIVVADTGVGISPEDLERLGRPYEQAGGAEQRARGTGLGLSLVRAFAQLHGGEMVIESRLGAGTTVSVRLPVLLAPMVAATPTPPAAPEAPSAPEPAPTVEEPPPASLGDNVIAFAPR</sequence>
<dbReference type="InterPro" id="IPR036890">
    <property type="entry name" value="HATPase_C_sf"/>
</dbReference>
<evidence type="ECO:0000256" key="2">
    <source>
        <dbReference type="ARBA" id="ARBA00012438"/>
    </source>
</evidence>
<dbReference type="GeneID" id="7331487"/>
<dbReference type="PANTHER" id="PTHR43711">
    <property type="entry name" value="TWO-COMPONENT HISTIDINE KINASE"/>
    <property type="match status" value="1"/>
</dbReference>
<dbReference type="CDD" id="cd16922">
    <property type="entry name" value="HATPase_EvgS-ArcB-TorS-like"/>
    <property type="match status" value="1"/>
</dbReference>
<evidence type="ECO:0000313" key="11">
    <source>
        <dbReference type="Proteomes" id="UP000001364"/>
    </source>
</evidence>
<dbReference type="SUPFAM" id="SSF55874">
    <property type="entry name" value="ATPase domain of HSP90 chaperone/DNA topoisomerase II/histidine kinase"/>
    <property type="match status" value="1"/>
</dbReference>
<keyword evidence="8" id="KW-1133">Transmembrane helix</keyword>
<evidence type="ECO:0000256" key="8">
    <source>
        <dbReference type="SAM" id="Phobius"/>
    </source>
</evidence>
<dbReference type="AlphaFoldDB" id="A0A0H3C5M8"/>
<dbReference type="Proteomes" id="UP000001364">
    <property type="component" value="Chromosome"/>
</dbReference>
<dbReference type="IntAct" id="A0A0H3C5M8">
    <property type="interactions" value="1"/>
</dbReference>
<evidence type="ECO:0000259" key="9">
    <source>
        <dbReference type="PROSITE" id="PS50109"/>
    </source>
</evidence>
<dbReference type="PROSITE" id="PS50109">
    <property type="entry name" value="HIS_KIN"/>
    <property type="match status" value="1"/>
</dbReference>
<keyword evidence="4 10" id="KW-0808">Transferase</keyword>
<accession>A0A0H3C5M8</accession>
<keyword evidence="11" id="KW-1185">Reference proteome</keyword>
<dbReference type="RefSeq" id="WP_024265663.1">
    <property type="nucleotide sequence ID" value="NC_011916.1"/>
</dbReference>
<dbReference type="Gene3D" id="1.10.287.130">
    <property type="match status" value="1"/>
</dbReference>
<dbReference type="SMART" id="SM00388">
    <property type="entry name" value="HisKA"/>
    <property type="match status" value="1"/>
</dbReference>
<dbReference type="GO" id="GO:0000155">
    <property type="term" value="F:phosphorelay sensor kinase activity"/>
    <property type="evidence" value="ECO:0007669"/>
    <property type="project" value="InterPro"/>
</dbReference>
<feature type="compositionally biased region" description="Pro residues" evidence="7">
    <location>
        <begin position="549"/>
        <end position="573"/>
    </location>
</feature>
<comment type="interaction">
    <interactant intactId="EBI-16225271">
        <id>A0A0H3C5M8</id>
    </interactant>
    <interactant intactId="EBI-16225249">
        <id>A0A0H3C9D0</id>
        <label>divK</label>
    </interactant>
    <organismsDiffer>false</organismsDiffer>
    <experiments>2</experiments>
</comment>
<keyword evidence="8" id="KW-0812">Transmembrane</keyword>
<feature type="transmembrane region" description="Helical" evidence="8">
    <location>
        <begin position="153"/>
        <end position="176"/>
    </location>
</feature>
<keyword evidence="5 10" id="KW-0418">Kinase</keyword>
<dbReference type="SUPFAM" id="SSF47384">
    <property type="entry name" value="Homodimeric domain of signal transducing histidine kinase"/>
    <property type="match status" value="1"/>
</dbReference>
<evidence type="ECO:0000256" key="6">
    <source>
        <dbReference type="ARBA" id="ARBA00023012"/>
    </source>
</evidence>
<gene>
    <name evidence="10" type="primary">divJ</name>
    <name evidence="10" type="ordered locus">CCNA_01116</name>
</gene>
<evidence type="ECO:0000256" key="3">
    <source>
        <dbReference type="ARBA" id="ARBA00022553"/>
    </source>
</evidence>
<keyword evidence="3" id="KW-0597">Phosphoprotein</keyword>
<dbReference type="EMBL" id="CP001340">
    <property type="protein sequence ID" value="ACL94581.2"/>
    <property type="molecule type" value="Genomic_DNA"/>
</dbReference>
<dbReference type="SMR" id="A0A0H3C5M8"/>
<dbReference type="HOGENOM" id="CLU_000445_89_22_5"/>
<dbReference type="EC" id="2.7.13.3" evidence="2"/>
<dbReference type="KEGG" id="ccs:CCNA_01116"/>
<feature type="transmembrane region" description="Helical" evidence="8">
    <location>
        <begin position="25"/>
        <end position="43"/>
    </location>
</feature>
<reference evidence="10 11" key="1">
    <citation type="journal article" date="2010" name="J. Bacteriol.">
        <title>The genetic basis of laboratory adaptation in Caulobacter crescentus.</title>
        <authorList>
            <person name="Marks M.E."/>
            <person name="Castro-Rojas C.M."/>
            <person name="Teiling C."/>
            <person name="Du L."/>
            <person name="Kapatral V."/>
            <person name="Walunas T.L."/>
            <person name="Crosson S."/>
        </authorList>
    </citation>
    <scope>NUCLEOTIDE SEQUENCE [LARGE SCALE GENOMIC DNA]</scope>
    <source>
        <strain evidence="11">NA1000 / CB15N</strain>
    </source>
</reference>
<keyword evidence="6" id="KW-0902">Two-component regulatory system</keyword>
<keyword evidence="8" id="KW-0472">Membrane</keyword>
<feature type="transmembrane region" description="Helical" evidence="8">
    <location>
        <begin position="50"/>
        <end position="69"/>
    </location>
</feature>
<dbReference type="Pfam" id="PF00512">
    <property type="entry name" value="HisKA"/>
    <property type="match status" value="1"/>
</dbReference>
<evidence type="ECO:0000256" key="4">
    <source>
        <dbReference type="ARBA" id="ARBA00022679"/>
    </source>
</evidence>
<dbReference type="SMART" id="SM00387">
    <property type="entry name" value="HATPase_c"/>
    <property type="match status" value="1"/>
</dbReference>
<dbReference type="InterPro" id="IPR050736">
    <property type="entry name" value="Sensor_HK_Regulatory"/>
</dbReference>
<name>A0A0H3C5M8_CAUVN</name>
<feature type="domain" description="Histidine kinase" evidence="9">
    <location>
        <begin position="323"/>
        <end position="541"/>
    </location>
</feature>
<dbReference type="CDD" id="cd00082">
    <property type="entry name" value="HisKA"/>
    <property type="match status" value="1"/>
</dbReference>
<dbReference type="PhylomeDB" id="A0A0H3C5M8"/>
<feature type="transmembrane region" description="Helical" evidence="8">
    <location>
        <begin position="122"/>
        <end position="141"/>
    </location>
</feature>
<dbReference type="PANTHER" id="PTHR43711:SF31">
    <property type="entry name" value="HISTIDINE KINASE"/>
    <property type="match status" value="1"/>
</dbReference>
<dbReference type="RefSeq" id="YP_002516489.2">
    <property type="nucleotide sequence ID" value="NC_011916.1"/>
</dbReference>
<dbReference type="InterPro" id="IPR003594">
    <property type="entry name" value="HATPase_dom"/>
</dbReference>
<protein>
    <recommendedName>
        <fullName evidence="2">histidine kinase</fullName>
        <ecNumber evidence="2">2.7.13.3</ecNumber>
    </recommendedName>
</protein>
<dbReference type="InterPro" id="IPR003661">
    <property type="entry name" value="HisK_dim/P_dom"/>
</dbReference>
<feature type="transmembrane region" description="Helical" evidence="8">
    <location>
        <begin position="81"/>
        <end position="110"/>
    </location>
</feature>
<feature type="region of interest" description="Disordered" evidence="7">
    <location>
        <begin position="549"/>
        <end position="585"/>
    </location>
</feature>
<dbReference type="Gene3D" id="3.30.565.10">
    <property type="entry name" value="Histidine kinase-like ATPase, C-terminal domain"/>
    <property type="match status" value="1"/>
</dbReference>
<proteinExistence type="evidence at protein level"/>
<dbReference type="PRINTS" id="PR00344">
    <property type="entry name" value="BCTRLSENSOR"/>
</dbReference>
<organism evidence="10 11">
    <name type="scientific">Caulobacter vibrioides (strain NA1000 / CB15N)</name>
    <name type="common">Caulobacter crescentus</name>
    <dbReference type="NCBI Taxonomy" id="565050"/>
    <lineage>
        <taxon>Bacteria</taxon>
        <taxon>Pseudomonadati</taxon>
        <taxon>Pseudomonadota</taxon>
        <taxon>Alphaproteobacteria</taxon>
        <taxon>Caulobacterales</taxon>
        <taxon>Caulobacteraceae</taxon>
        <taxon>Caulobacter</taxon>
    </lineage>
</organism>